<dbReference type="PANTHER" id="PTHR10039:SF17">
    <property type="entry name" value="FUNGAL STAND N-TERMINAL GOODBYE DOMAIN-CONTAINING PROTEIN-RELATED"/>
    <property type="match status" value="1"/>
</dbReference>
<proteinExistence type="predicted"/>
<feature type="compositionally biased region" description="Basic and acidic residues" evidence="2">
    <location>
        <begin position="1055"/>
        <end position="1065"/>
    </location>
</feature>
<feature type="domain" description="Nephrocystin 3-like N-terminal" evidence="4">
    <location>
        <begin position="297"/>
        <end position="476"/>
    </location>
</feature>
<gene>
    <name evidence="5" type="ORF">K435DRAFT_974075</name>
</gene>
<evidence type="ECO:0000313" key="5">
    <source>
        <dbReference type="EMBL" id="THU77217.1"/>
    </source>
</evidence>
<feature type="compositionally biased region" description="Low complexity" evidence="2">
    <location>
        <begin position="1136"/>
        <end position="1148"/>
    </location>
</feature>
<dbReference type="PANTHER" id="PTHR10039">
    <property type="entry name" value="AMELOGENIN"/>
    <property type="match status" value="1"/>
</dbReference>
<feature type="compositionally biased region" description="Basic and acidic residues" evidence="2">
    <location>
        <begin position="1149"/>
        <end position="1165"/>
    </location>
</feature>
<evidence type="ECO:0000259" key="4">
    <source>
        <dbReference type="Pfam" id="PF24883"/>
    </source>
</evidence>
<reference evidence="5 6" key="1">
    <citation type="journal article" date="2019" name="Nat. Ecol. Evol.">
        <title>Megaphylogeny resolves global patterns of mushroom evolution.</title>
        <authorList>
            <person name="Varga T."/>
            <person name="Krizsan K."/>
            <person name="Foldi C."/>
            <person name="Dima B."/>
            <person name="Sanchez-Garcia M."/>
            <person name="Sanchez-Ramirez S."/>
            <person name="Szollosi G.J."/>
            <person name="Szarkandi J.G."/>
            <person name="Papp V."/>
            <person name="Albert L."/>
            <person name="Andreopoulos W."/>
            <person name="Angelini C."/>
            <person name="Antonin V."/>
            <person name="Barry K.W."/>
            <person name="Bougher N.L."/>
            <person name="Buchanan P."/>
            <person name="Buyck B."/>
            <person name="Bense V."/>
            <person name="Catcheside P."/>
            <person name="Chovatia M."/>
            <person name="Cooper J."/>
            <person name="Damon W."/>
            <person name="Desjardin D."/>
            <person name="Finy P."/>
            <person name="Geml J."/>
            <person name="Haridas S."/>
            <person name="Hughes K."/>
            <person name="Justo A."/>
            <person name="Karasinski D."/>
            <person name="Kautmanova I."/>
            <person name="Kiss B."/>
            <person name="Kocsube S."/>
            <person name="Kotiranta H."/>
            <person name="LaButti K.M."/>
            <person name="Lechner B.E."/>
            <person name="Liimatainen K."/>
            <person name="Lipzen A."/>
            <person name="Lukacs Z."/>
            <person name="Mihaltcheva S."/>
            <person name="Morgado L.N."/>
            <person name="Niskanen T."/>
            <person name="Noordeloos M.E."/>
            <person name="Ohm R.A."/>
            <person name="Ortiz-Santana B."/>
            <person name="Ovrebo C."/>
            <person name="Racz N."/>
            <person name="Riley R."/>
            <person name="Savchenko A."/>
            <person name="Shiryaev A."/>
            <person name="Soop K."/>
            <person name="Spirin V."/>
            <person name="Szebenyi C."/>
            <person name="Tomsovsky M."/>
            <person name="Tulloss R.E."/>
            <person name="Uehling J."/>
            <person name="Grigoriev I.V."/>
            <person name="Vagvolgyi C."/>
            <person name="Papp T."/>
            <person name="Martin F.M."/>
            <person name="Miettinen O."/>
            <person name="Hibbett D.S."/>
            <person name="Nagy L.G."/>
        </authorList>
    </citation>
    <scope>NUCLEOTIDE SEQUENCE [LARGE SCALE GENOMIC DNA]</scope>
    <source>
        <strain evidence="5 6">CBS 962.96</strain>
    </source>
</reference>
<dbReference type="InterPro" id="IPR056125">
    <property type="entry name" value="DUF7708"/>
</dbReference>
<feature type="compositionally biased region" description="Acidic residues" evidence="2">
    <location>
        <begin position="1066"/>
        <end position="1083"/>
    </location>
</feature>
<dbReference type="Pfam" id="PF24883">
    <property type="entry name" value="NPHP3_N"/>
    <property type="match status" value="1"/>
</dbReference>
<keyword evidence="6" id="KW-1185">Reference proteome</keyword>
<feature type="region of interest" description="Disordered" evidence="2">
    <location>
        <begin position="1042"/>
        <end position="1175"/>
    </location>
</feature>
<dbReference type="InterPro" id="IPR056884">
    <property type="entry name" value="NPHP3-like_N"/>
</dbReference>
<accession>A0A4S8KNK5</accession>
<evidence type="ECO:0000256" key="1">
    <source>
        <dbReference type="ARBA" id="ARBA00022737"/>
    </source>
</evidence>
<dbReference type="OrthoDB" id="21416at2759"/>
<dbReference type="Pfam" id="PF24809">
    <property type="entry name" value="DUF7708"/>
    <property type="match status" value="1"/>
</dbReference>
<evidence type="ECO:0000259" key="3">
    <source>
        <dbReference type="Pfam" id="PF24809"/>
    </source>
</evidence>
<name>A0A4S8KNK5_DENBC</name>
<feature type="domain" description="DUF7708" evidence="3">
    <location>
        <begin position="84"/>
        <end position="218"/>
    </location>
</feature>
<keyword evidence="1" id="KW-0677">Repeat</keyword>
<organism evidence="5 6">
    <name type="scientific">Dendrothele bispora (strain CBS 962.96)</name>
    <dbReference type="NCBI Taxonomy" id="1314807"/>
    <lineage>
        <taxon>Eukaryota</taxon>
        <taxon>Fungi</taxon>
        <taxon>Dikarya</taxon>
        <taxon>Basidiomycota</taxon>
        <taxon>Agaricomycotina</taxon>
        <taxon>Agaricomycetes</taxon>
        <taxon>Agaricomycetidae</taxon>
        <taxon>Agaricales</taxon>
        <taxon>Agaricales incertae sedis</taxon>
        <taxon>Dendrothele</taxon>
    </lineage>
</organism>
<dbReference type="Gene3D" id="3.40.50.300">
    <property type="entry name" value="P-loop containing nucleotide triphosphate hydrolases"/>
    <property type="match status" value="1"/>
</dbReference>
<protein>
    <submittedName>
        <fullName evidence="5">Uncharacterized protein</fullName>
    </submittedName>
</protein>
<evidence type="ECO:0000313" key="6">
    <source>
        <dbReference type="Proteomes" id="UP000297245"/>
    </source>
</evidence>
<evidence type="ECO:0000256" key="2">
    <source>
        <dbReference type="SAM" id="MobiDB-lite"/>
    </source>
</evidence>
<dbReference type="Proteomes" id="UP000297245">
    <property type="component" value="Unassembled WGS sequence"/>
</dbReference>
<sequence>MAQPDTANENGNGPFRSIFHSALARYLQQLNDKKSKRTSFITSCLDPANSHQTPQDILRLVEEIENKSTKRRKTISKIMVPVVRALESFNGVISSLADADPLPSAVIWAALGLIVKGALRYIDVFDKIRNHLGSLKHQLECLQEYEDLYGDSENMRNLLCDSYMSILKFWNIVEKQCQESVIKGTLKQTFSLDTKKLDNVIEELTDNTEGLARLADIVDARRDQNMREDTRKEWEEAKLERIEARRERQEASKFRDEQRQEQQDDQYRKLCVWLGCQEANGYNIMRHEANIAGRVGQTCQWLDGNNVYGAWKKGETNVDVTRPSPILWINGPPGSGKTFLCSHAIQDIQKSYPNAAIVYHFFQFDRSNDAVVTLKILADKLFQIYWDRQHCISKDLYAKTQSNSFATDNIREVIQMLVKSSDFQDVFFFLDGLDEELGSVDDLNPESRWRGVQTVVDVVADLVKGGEGKVRLWCSSQQHHLINELLVRHSTSVIDIKHETKEDVQFYLVQELMSELRKLEIPQREASEMFFQLTENADEEANFLWAKFMVSDLRESADDLDKFKEFIKRAHPSGMERHYTKILERIDPRHRQLACEVFALVAFARRPLHIREIREAIGILRNANNLESSMPFTKKLEAIFSPLIEVLKSPESDNPDDYTCHLFHSTVKTFFVNHPEILKIPQGNMLYLSPCTLISPSAIASACLRYLSQPRYSTLLRKGADGEWCDASGGRVQQHRFLIYSAKYWDKHLDNIHTLDHASELKKAVRKFITSSNFQTCIQVQNLWVDHQFGIFGVSNIHNKLFLRRVLPEWFTEEEEFVALLRNFRLYLREWRTLLNCTRCENPGCVLHPYAGLVDRCWWTALGRSNFLSKMHGRYVSFTFETEDSVSRLPGTGYLCEGMCTAGNTLKILYLESHDRDAKTLKFVCQFWTIDGTSAPVFVKQQTILTDEMSTNWQMYTSTIDGGPARATNIGAAAPASFSQDCSSLRLGAQIYVLDQSGNYCPVQIPTSSDLKIRLPPDYFEEWAFRGDYVVFATRRKIATTKGGRTETGGPKSGVDSEEKERDLNDDSDEEEFSEFSSSEELDDRAYETWSECSSEHSDDIFEDDLITPWTGPQSDIDSGAEESCSAGSDDDGCDGDSFSNDSDTSDTSPKDPSHKETDKQKGEFDAESDTESEASYLPASAVVGYSHLHNDDDDDDDFLWDQDPSSLIGYDNDSLWDQEFDAEYDDSFYDCLLDDWDVSPGHQPAVPKDAIHGTITVLDIKSKDKLRIFRFSQPLRYVLYDSPPVLHPTGSLLVWPLHCGDILFSDFLANTYFIRRLRPSTTHTRHIFMKCRFSPCGQYLHVVSLEGRRPPNPPKKKHNQEDSLKLALMVSTYHLCQRQTSRCPPTLIHRTRVALGSVPSLRVSYLPYTVTWNPTQLYFTFAGDYSQLRVYRINLFNPNKGDYDGINPSVLVPREMILLPDTAQKRKVYFFPSQSNSSNRILIGSEVEALVRNENTQDDREIKIYLGENFGVEGRILSPPIGCYVTNADLGEWVETTDQSKLPEDLGIGQFNRHLREQFNPEDDCDLEPLLF</sequence>
<dbReference type="InterPro" id="IPR027417">
    <property type="entry name" value="P-loop_NTPase"/>
</dbReference>
<dbReference type="SUPFAM" id="SSF52540">
    <property type="entry name" value="P-loop containing nucleoside triphosphate hydrolases"/>
    <property type="match status" value="1"/>
</dbReference>
<dbReference type="EMBL" id="ML180511">
    <property type="protein sequence ID" value="THU77217.1"/>
    <property type="molecule type" value="Genomic_DNA"/>
</dbReference>